<name>A0AAJ0C0F9_9PEZI</name>
<dbReference type="Pfam" id="PF20183">
    <property type="entry name" value="DUF6546"/>
    <property type="match status" value="1"/>
</dbReference>
<dbReference type="AlphaFoldDB" id="A0AAJ0C0F9"/>
<dbReference type="GeneID" id="85315705"/>
<dbReference type="Proteomes" id="UP001244011">
    <property type="component" value="Unassembled WGS sequence"/>
</dbReference>
<dbReference type="InterPro" id="IPR046676">
    <property type="entry name" value="DUF6546"/>
</dbReference>
<dbReference type="RefSeq" id="XP_060284083.1">
    <property type="nucleotide sequence ID" value="XM_060432518.1"/>
</dbReference>
<evidence type="ECO:0000259" key="1">
    <source>
        <dbReference type="Pfam" id="PF20183"/>
    </source>
</evidence>
<organism evidence="2 3">
    <name type="scientific">Phialemonium atrogriseum</name>
    <dbReference type="NCBI Taxonomy" id="1093897"/>
    <lineage>
        <taxon>Eukaryota</taxon>
        <taxon>Fungi</taxon>
        <taxon>Dikarya</taxon>
        <taxon>Ascomycota</taxon>
        <taxon>Pezizomycotina</taxon>
        <taxon>Sordariomycetes</taxon>
        <taxon>Sordariomycetidae</taxon>
        <taxon>Cephalothecales</taxon>
        <taxon>Cephalothecaceae</taxon>
        <taxon>Phialemonium</taxon>
    </lineage>
</organism>
<evidence type="ECO:0000313" key="2">
    <source>
        <dbReference type="EMBL" id="KAK1767870.1"/>
    </source>
</evidence>
<dbReference type="EMBL" id="MU839007">
    <property type="protein sequence ID" value="KAK1767870.1"/>
    <property type="molecule type" value="Genomic_DNA"/>
</dbReference>
<accession>A0AAJ0C0F9</accession>
<evidence type="ECO:0000313" key="3">
    <source>
        <dbReference type="Proteomes" id="UP001244011"/>
    </source>
</evidence>
<keyword evidence="3" id="KW-1185">Reference proteome</keyword>
<proteinExistence type="predicted"/>
<comment type="caution">
    <text evidence="2">The sequence shown here is derived from an EMBL/GenBank/DDBJ whole genome shotgun (WGS) entry which is preliminary data.</text>
</comment>
<protein>
    <submittedName>
        <fullName evidence="2">Oxoglutarate iron-dependent oxygenase</fullName>
    </submittedName>
</protein>
<gene>
    <name evidence="2" type="ORF">QBC33DRAFT_61314</name>
</gene>
<feature type="domain" description="DUF6546" evidence="1">
    <location>
        <begin position="58"/>
        <end position="188"/>
    </location>
</feature>
<sequence>MSLDPSRGGAQRALMSRLSPVESRHVTEMGRLGKWVYCKSVLETATDASGNIPWPIYKPEWPNLESLALTSQLLHPTAERRSVNDLVQAAAGAAMERPKLQTMEIWNGESGFACIFRYRRAGTDGCPTITLSSTWGHRLESRVPRAWDDVANKRASRDILVEVRALAGEDFKSHGSVVGLLELRRRVQHPVSLRQVRWEGEHC</sequence>
<reference evidence="2" key="1">
    <citation type="submission" date="2023-06" db="EMBL/GenBank/DDBJ databases">
        <title>Genome-scale phylogeny and comparative genomics of the fungal order Sordariales.</title>
        <authorList>
            <consortium name="Lawrence Berkeley National Laboratory"/>
            <person name="Hensen N."/>
            <person name="Bonometti L."/>
            <person name="Westerberg I."/>
            <person name="Brannstrom I.O."/>
            <person name="Guillou S."/>
            <person name="Cros-Aarteil S."/>
            <person name="Calhoun S."/>
            <person name="Haridas S."/>
            <person name="Kuo A."/>
            <person name="Mondo S."/>
            <person name="Pangilinan J."/>
            <person name="Riley R."/>
            <person name="Labutti K."/>
            <person name="Andreopoulos B."/>
            <person name="Lipzen A."/>
            <person name="Chen C."/>
            <person name="Yanf M."/>
            <person name="Daum C."/>
            <person name="Ng V."/>
            <person name="Clum A."/>
            <person name="Steindorff A."/>
            <person name="Ohm R."/>
            <person name="Martin F."/>
            <person name="Silar P."/>
            <person name="Natvig D."/>
            <person name="Lalanne C."/>
            <person name="Gautier V."/>
            <person name="Ament-Velasquez S.L."/>
            <person name="Kruys A."/>
            <person name="Hutchinson M.I."/>
            <person name="Powell A.J."/>
            <person name="Barry K."/>
            <person name="Miller A.N."/>
            <person name="Grigoriev I.V."/>
            <person name="Debuchy R."/>
            <person name="Gladieux P."/>
            <person name="Thoren M.H."/>
            <person name="Johannesson H."/>
        </authorList>
    </citation>
    <scope>NUCLEOTIDE SEQUENCE</scope>
    <source>
        <strain evidence="2">8032-3</strain>
    </source>
</reference>